<dbReference type="RefSeq" id="XP_001018164.2">
    <property type="nucleotide sequence ID" value="XM_001018164.2"/>
</dbReference>
<dbReference type="AlphaFoldDB" id="I7MEW3"/>
<feature type="region of interest" description="Disordered" evidence="1">
    <location>
        <begin position="948"/>
        <end position="996"/>
    </location>
</feature>
<dbReference type="CDD" id="cd06093">
    <property type="entry name" value="PX_domain"/>
    <property type="match status" value="1"/>
</dbReference>
<dbReference type="GeneID" id="7841526"/>
<dbReference type="InParanoid" id="I7MEW3"/>
<accession>I7MEW3</accession>
<dbReference type="SUPFAM" id="SSF64268">
    <property type="entry name" value="PX domain"/>
    <property type="match status" value="1"/>
</dbReference>
<feature type="compositionally biased region" description="Basic and acidic residues" evidence="1">
    <location>
        <begin position="959"/>
        <end position="996"/>
    </location>
</feature>
<evidence type="ECO:0000313" key="4">
    <source>
        <dbReference type="EMBL" id="EAR97919.2"/>
    </source>
</evidence>
<feature type="domain" description="PX" evidence="3">
    <location>
        <begin position="17"/>
        <end position="132"/>
    </location>
</feature>
<dbReference type="Pfam" id="PF00787">
    <property type="entry name" value="PX"/>
    <property type="match status" value="1"/>
</dbReference>
<feature type="transmembrane region" description="Helical" evidence="2">
    <location>
        <begin position="626"/>
        <end position="642"/>
    </location>
</feature>
<evidence type="ECO:0000313" key="5">
    <source>
        <dbReference type="Proteomes" id="UP000009168"/>
    </source>
</evidence>
<evidence type="ECO:0000256" key="2">
    <source>
        <dbReference type="SAM" id="Phobius"/>
    </source>
</evidence>
<dbReference type="KEGG" id="tet:TTHERM_00283080"/>
<proteinExistence type="predicted"/>
<dbReference type="GO" id="GO:0035091">
    <property type="term" value="F:phosphatidylinositol binding"/>
    <property type="evidence" value="ECO:0007669"/>
    <property type="project" value="InterPro"/>
</dbReference>
<dbReference type="Gene3D" id="3.30.1520.10">
    <property type="entry name" value="Phox-like domain"/>
    <property type="match status" value="1"/>
</dbReference>
<dbReference type="PROSITE" id="PS50195">
    <property type="entry name" value="PX"/>
    <property type="match status" value="1"/>
</dbReference>
<dbReference type="Proteomes" id="UP000009168">
    <property type="component" value="Unassembled WGS sequence"/>
</dbReference>
<keyword evidence="2" id="KW-0812">Transmembrane</keyword>
<organism evidence="4 5">
    <name type="scientific">Tetrahymena thermophila (strain SB210)</name>
    <dbReference type="NCBI Taxonomy" id="312017"/>
    <lineage>
        <taxon>Eukaryota</taxon>
        <taxon>Sar</taxon>
        <taxon>Alveolata</taxon>
        <taxon>Ciliophora</taxon>
        <taxon>Intramacronucleata</taxon>
        <taxon>Oligohymenophorea</taxon>
        <taxon>Hymenostomatida</taxon>
        <taxon>Tetrahymenina</taxon>
        <taxon>Tetrahymenidae</taxon>
        <taxon>Tetrahymena</taxon>
    </lineage>
</organism>
<gene>
    <name evidence="4" type="ORF">TTHERM_00283080</name>
</gene>
<dbReference type="InterPro" id="IPR036871">
    <property type="entry name" value="PX_dom_sf"/>
</dbReference>
<evidence type="ECO:0000259" key="3">
    <source>
        <dbReference type="PROSITE" id="PS50195"/>
    </source>
</evidence>
<sequence>MNQDEVQETIEQALSIDASSIQIVVQEPERKILSSVTYYPIDIQLGEVEKITVYKRYSEFEALYQVLEMKYHNFKFPELPSKLQVFNKSQTRKKSFQEVFDTILKYAVMYPEKRLDFIQSLFVFLLEDIKNKGKKRRIKKSFTLDNSEAGLVSPSLISQTEEAISEDSASFNDMKGISGSMSGGFTQSPIQQNNNNSIQNEIVSKLGSTGELGTTKETTIQNETQNLTPNDINTQENYQVEPEYTFQRRDAIYKMSICSNDDMIVETPVRKRLDSEDLGSKLFNSKCKEKEQEQITKIDEVESEEEKISNFNFKMQFKFYYKDKFDTYFVKFKGHDMLLYSKIYDSNFSKLICIHEMIIKKSETEENFIEMYHQHDYKPIQIQTTSQRKMNNLINQIEEYGKSTKFDSSNSFTPIGKVVMLVNRCLNIGIPNGEPVLIKLKTHHFTFESSIHIHTQNGIFIKQEFSFPISNPYETIYIEFYHLVNDSWLRKKLKENLIGRAKFNYIDMISLNAGYVIEGMILDIELVDDNQNNQKKKVPLKISVRNDTNRFSIFAKNPQGYEEGEKKMSSIDLFIVSFYRFRRIIGYISKFFQIMEDLFYFKYPKLSNLFFAIILLYVICCDPSRIFTHIFMLIALLCLSFQKDIRQKLDVFFKDQLLDQKNLFFAEPSFLTDDEELYEQMRNSFDKINIQKIVVEDNDDESTSIFQKYQNLKKKFTQIHRYLTTICNFCEKIKNIFTWKDPVVTTYLIIFLFLLCIIIHALPIRLFLIVVVLAIYQDGKQALKVRRNFNKQISLSVCEYSLRKNLGLSKDQVDFTKQWTKNEKLQKQITEDFYQHLQVVLWEGSLKIFDCPITLSEEISKCTTLLTLYAGDKIQASDQLFEEIRKQVYPKRSIVENIYYYLFNFIYNIPSDYYRLLNPNKIQQHFEEQNQRKNKQIQDQKTQKLVNQTIKQESSLSPKLEKKSNADERNLSKDEKGFNLEDKKLSQEDKKQKKEE</sequence>
<dbReference type="InterPro" id="IPR001683">
    <property type="entry name" value="PX_dom"/>
</dbReference>
<keyword evidence="2" id="KW-0472">Membrane</keyword>
<name>I7MEW3_TETTS</name>
<reference evidence="5" key="1">
    <citation type="journal article" date="2006" name="PLoS Biol.">
        <title>Macronuclear genome sequence of the ciliate Tetrahymena thermophila, a model eukaryote.</title>
        <authorList>
            <person name="Eisen J.A."/>
            <person name="Coyne R.S."/>
            <person name="Wu M."/>
            <person name="Wu D."/>
            <person name="Thiagarajan M."/>
            <person name="Wortman J.R."/>
            <person name="Badger J.H."/>
            <person name="Ren Q."/>
            <person name="Amedeo P."/>
            <person name="Jones K.M."/>
            <person name="Tallon L.J."/>
            <person name="Delcher A.L."/>
            <person name="Salzberg S.L."/>
            <person name="Silva J.C."/>
            <person name="Haas B.J."/>
            <person name="Majoros W.H."/>
            <person name="Farzad M."/>
            <person name="Carlton J.M."/>
            <person name="Smith R.K. Jr."/>
            <person name="Garg J."/>
            <person name="Pearlman R.E."/>
            <person name="Karrer K.M."/>
            <person name="Sun L."/>
            <person name="Manning G."/>
            <person name="Elde N.C."/>
            <person name="Turkewitz A.P."/>
            <person name="Asai D.J."/>
            <person name="Wilkes D.E."/>
            <person name="Wang Y."/>
            <person name="Cai H."/>
            <person name="Collins K."/>
            <person name="Stewart B.A."/>
            <person name="Lee S.R."/>
            <person name="Wilamowska K."/>
            <person name="Weinberg Z."/>
            <person name="Ruzzo W.L."/>
            <person name="Wloga D."/>
            <person name="Gaertig J."/>
            <person name="Frankel J."/>
            <person name="Tsao C.-C."/>
            <person name="Gorovsky M.A."/>
            <person name="Keeling P.J."/>
            <person name="Waller R.F."/>
            <person name="Patron N.J."/>
            <person name="Cherry J.M."/>
            <person name="Stover N.A."/>
            <person name="Krieger C.J."/>
            <person name="del Toro C."/>
            <person name="Ryder H.F."/>
            <person name="Williamson S.C."/>
            <person name="Barbeau R.A."/>
            <person name="Hamilton E.P."/>
            <person name="Orias E."/>
        </authorList>
    </citation>
    <scope>NUCLEOTIDE SEQUENCE [LARGE SCALE GENOMIC DNA]</scope>
    <source>
        <strain evidence="5">SB210</strain>
    </source>
</reference>
<evidence type="ECO:0000256" key="1">
    <source>
        <dbReference type="SAM" id="MobiDB-lite"/>
    </source>
</evidence>
<keyword evidence="5" id="KW-1185">Reference proteome</keyword>
<dbReference type="EMBL" id="GG662656">
    <property type="protein sequence ID" value="EAR97919.2"/>
    <property type="molecule type" value="Genomic_DNA"/>
</dbReference>
<protein>
    <submittedName>
        <fullName evidence="4">PX domain protein</fullName>
    </submittedName>
</protein>
<feature type="transmembrane region" description="Helical" evidence="2">
    <location>
        <begin position="747"/>
        <end position="776"/>
    </location>
</feature>
<keyword evidence="2" id="KW-1133">Transmembrane helix</keyword>